<sequence length="382" mass="42722">MKEFNKLYPNIQIKYEAITDYAEDVTIRLTTDSWGDICMIPTTVDKAELPDLFVPFGDYEKLSETYNFLSNFTYSGKVYGMPSTGNAQGIVYNKRVFKEAGITELPKTPDEFLDALKRIKDNTDAIPLYTNFAAGWTMGAWDAYIGGSATGDPEFMNKLPHMKDPFANRGDSTGPYAVYNLLYEAVARGLIEDDPTTTDWEGSKGMMNRGEIATMVLGSWAVVQMQGAGDHPEDIGYMPFPITVNGKQYASAGPDYNYGININSSEDNKIAAMIYIKWLVEKSKFAYTEGGIPILKSEEYPPVYNDFTGAELVVDNPPPAGEETLFNDMNDKSEIGINKENSHVQHIVESALSKSKTMDEIVAEWNEKWTKAQKELNVEVKY</sequence>
<protein>
    <submittedName>
        <fullName evidence="6">Sugar ABC transporter substrate-binding protein</fullName>
    </submittedName>
</protein>
<evidence type="ECO:0000313" key="7">
    <source>
        <dbReference type="Proteomes" id="UP000236151"/>
    </source>
</evidence>
<comment type="caution">
    <text evidence="6">The sequence shown here is derived from an EMBL/GenBank/DDBJ whole genome shotgun (WGS) entry which is preliminary data.</text>
</comment>
<dbReference type="PANTHER" id="PTHR43649">
    <property type="entry name" value="ARABINOSE-BINDING PROTEIN-RELATED"/>
    <property type="match status" value="1"/>
</dbReference>
<dbReference type="AlphaFoldDB" id="A0A2K2FFX5"/>
<evidence type="ECO:0000256" key="4">
    <source>
        <dbReference type="ARBA" id="ARBA00023139"/>
    </source>
</evidence>
<keyword evidence="1" id="KW-1003">Cell membrane</keyword>
<dbReference type="OrthoDB" id="2060074at2"/>
<keyword evidence="5" id="KW-0449">Lipoprotein</keyword>
<dbReference type="InterPro" id="IPR050490">
    <property type="entry name" value="Bact_solute-bd_prot1"/>
</dbReference>
<dbReference type="RefSeq" id="WP_103082091.1">
    <property type="nucleotide sequence ID" value="NZ_CP021850.1"/>
</dbReference>
<dbReference type="Gene3D" id="3.40.190.10">
    <property type="entry name" value="Periplasmic binding protein-like II"/>
    <property type="match status" value="2"/>
</dbReference>
<dbReference type="InterPro" id="IPR006059">
    <property type="entry name" value="SBP"/>
</dbReference>
<dbReference type="PANTHER" id="PTHR43649:SF33">
    <property type="entry name" value="POLYGALACTURONAN_RHAMNOGALACTURONAN-BINDING PROTEIN YTCQ"/>
    <property type="match status" value="1"/>
</dbReference>
<dbReference type="KEGG" id="cthd:CDO33_11705"/>
<keyword evidence="2" id="KW-0732">Signal</keyword>
<dbReference type="SUPFAM" id="SSF53850">
    <property type="entry name" value="Periplasmic binding protein-like II"/>
    <property type="match status" value="1"/>
</dbReference>
<proteinExistence type="predicted"/>
<evidence type="ECO:0000256" key="3">
    <source>
        <dbReference type="ARBA" id="ARBA00023136"/>
    </source>
</evidence>
<reference evidence="6 7" key="1">
    <citation type="submission" date="2017-06" db="EMBL/GenBank/DDBJ databases">
        <title>Investigating the central metabolism of Clostridium thermosuccinogenes.</title>
        <authorList>
            <person name="Koendjbiharie J.G."/>
            <person name="van Kranenburg R."/>
        </authorList>
    </citation>
    <scope>NUCLEOTIDE SEQUENCE [LARGE SCALE GENOMIC DNA]</scope>
    <source>
        <strain evidence="6 7">DSM 5806</strain>
    </source>
</reference>
<evidence type="ECO:0000256" key="2">
    <source>
        <dbReference type="ARBA" id="ARBA00022729"/>
    </source>
</evidence>
<evidence type="ECO:0000256" key="1">
    <source>
        <dbReference type="ARBA" id="ARBA00022475"/>
    </source>
</evidence>
<dbReference type="EMBL" id="NIOJ01000034">
    <property type="protein sequence ID" value="PNT97695.1"/>
    <property type="molecule type" value="Genomic_DNA"/>
</dbReference>
<name>A0A2K2FFX5_9CLOT</name>
<keyword evidence="4" id="KW-0564">Palmitate</keyword>
<accession>A0A2K2FFX5</accession>
<keyword evidence="3" id="KW-0472">Membrane</keyword>
<evidence type="ECO:0000256" key="5">
    <source>
        <dbReference type="ARBA" id="ARBA00023288"/>
    </source>
</evidence>
<keyword evidence="7" id="KW-1185">Reference proteome</keyword>
<dbReference type="Proteomes" id="UP000236151">
    <property type="component" value="Unassembled WGS sequence"/>
</dbReference>
<gene>
    <name evidence="6" type="ORF">CDQ84_12635</name>
</gene>
<evidence type="ECO:0000313" key="6">
    <source>
        <dbReference type="EMBL" id="PNT97695.1"/>
    </source>
</evidence>
<organism evidence="6 7">
    <name type="scientific">Clostridium thermosuccinogenes</name>
    <dbReference type="NCBI Taxonomy" id="84032"/>
    <lineage>
        <taxon>Bacteria</taxon>
        <taxon>Bacillati</taxon>
        <taxon>Bacillota</taxon>
        <taxon>Clostridia</taxon>
        <taxon>Eubacteriales</taxon>
        <taxon>Clostridiaceae</taxon>
        <taxon>Clostridium</taxon>
    </lineage>
</organism>
<dbReference type="Pfam" id="PF01547">
    <property type="entry name" value="SBP_bac_1"/>
    <property type="match status" value="1"/>
</dbReference>